<feature type="compositionally biased region" description="Low complexity" evidence="1">
    <location>
        <begin position="381"/>
        <end position="399"/>
    </location>
</feature>
<accession>A0ABY3VW44</accession>
<sequence>MKKDHPHPFPSSSIQELIKLYEQAAAEVSGTPPLPKEEPLKSKRLSTIPEEDEGRLSLSEEEMITAKGAQASVRRAPSTTPLSNTRAPQRPQETETTRTASAPQTAQGATTRLSEEQIALLLPHHSLVRTYQEEIQRLSARAYGNPNILQEKMQEIQKNPQAGEELSWCMAAHPESIAKLSGKSMLGFKNRERRQAEESFSSLCINIDCYTEAVRQAREGLSQSPEQELKNYERLMGKAAVAKLLQKPDHSQREKESLSETEMYTQIHQNSKVKRHHAQTQYWCRVVFGQSDILQSQVEELFQNPETIEQLAQQLAGNPQSIHKYAGRNFGGLKNKARIHAEAGLSHLIDALDNYAMAVTQVRESILQTQQIKQERHEASEQTLSLQQQQNISQSAQRLEPSTITHEGATPSTQQRERETDFRPRKTAAPKAMAFAS</sequence>
<dbReference type="NCBIfam" id="NF033856">
    <property type="entry name" value="T4SS_effec_BID"/>
    <property type="match status" value="2"/>
</dbReference>
<reference evidence="2 3" key="1">
    <citation type="submission" date="2022-02" db="EMBL/GenBank/DDBJ databases">
        <title>Genomic structural plasticity of rodent-associated Bartonella in nature.</title>
        <authorList>
            <person name="Sousa K.C.M."/>
            <person name="Gutierrez R."/>
            <person name="Yahalomi D."/>
            <person name="Shalit T."/>
            <person name="Markus B."/>
            <person name="Nachum-Biala Y."/>
            <person name="Hawlena H."/>
            <person name="Marcos-Hadad E."/>
            <person name="Hazkani-Covo E."/>
            <person name="Neves H.R."/>
            <person name="Covo S."/>
            <person name="Harrus S."/>
        </authorList>
    </citation>
    <scope>NUCLEOTIDE SEQUENCE [LARGE SCALE GENOMIC DNA]</scope>
    <source>
        <strain evidence="2 3">B35_1_2</strain>
    </source>
</reference>
<gene>
    <name evidence="2" type="ORF">MNL13_05835</name>
</gene>
<dbReference type="EMBL" id="CP093033">
    <property type="protein sequence ID" value="UNF28740.1"/>
    <property type="molecule type" value="Genomic_DNA"/>
</dbReference>
<evidence type="ECO:0000313" key="2">
    <source>
        <dbReference type="EMBL" id="UNF28740.1"/>
    </source>
</evidence>
<dbReference type="RefSeq" id="WP_241440926.1">
    <property type="nucleotide sequence ID" value="NZ_CP093033.1"/>
</dbReference>
<feature type="compositionally biased region" description="Polar residues" evidence="1">
    <location>
        <begin position="77"/>
        <end position="87"/>
    </location>
</feature>
<feature type="compositionally biased region" description="Basic and acidic residues" evidence="1">
    <location>
        <begin position="415"/>
        <end position="424"/>
    </location>
</feature>
<keyword evidence="3" id="KW-1185">Reference proteome</keyword>
<feature type="compositionally biased region" description="Acidic residues" evidence="1">
    <location>
        <begin position="49"/>
        <end position="63"/>
    </location>
</feature>
<feature type="region of interest" description="Disordered" evidence="1">
    <location>
        <begin position="378"/>
        <end position="437"/>
    </location>
</feature>
<evidence type="ECO:0000313" key="3">
    <source>
        <dbReference type="Proteomes" id="UP000829580"/>
    </source>
</evidence>
<name>A0ABY3VW44_9HYPH</name>
<feature type="compositionally biased region" description="Polar residues" evidence="1">
    <location>
        <begin position="97"/>
        <end position="110"/>
    </location>
</feature>
<feature type="compositionally biased region" description="Polar residues" evidence="1">
    <location>
        <begin position="400"/>
        <end position="414"/>
    </location>
</feature>
<protein>
    <submittedName>
        <fullName evidence="2">BID domain-containing T4SS effector</fullName>
    </submittedName>
</protein>
<proteinExistence type="predicted"/>
<feature type="region of interest" description="Disordered" evidence="1">
    <location>
        <begin position="24"/>
        <end position="110"/>
    </location>
</feature>
<dbReference type="Proteomes" id="UP000829580">
    <property type="component" value="Chromosome"/>
</dbReference>
<organism evidence="2 3">
    <name type="scientific">Bartonella krasnovii</name>
    <dbReference type="NCBI Taxonomy" id="2267275"/>
    <lineage>
        <taxon>Bacteria</taxon>
        <taxon>Pseudomonadati</taxon>
        <taxon>Pseudomonadota</taxon>
        <taxon>Alphaproteobacteria</taxon>
        <taxon>Hyphomicrobiales</taxon>
        <taxon>Bartonellaceae</taxon>
        <taxon>Bartonella</taxon>
    </lineage>
</organism>
<evidence type="ECO:0000256" key="1">
    <source>
        <dbReference type="SAM" id="MobiDB-lite"/>
    </source>
</evidence>